<dbReference type="InterPro" id="IPR000064">
    <property type="entry name" value="NLP_P60_dom"/>
</dbReference>
<name>A0A4R3YGK0_9PROT</name>
<sequence>MNYRVALLSVSIILSSATSNAAEPTDLNNKADSQPITASQEKSPGHVSELLMNALSLVGVKYKYGGSSPETGLDCSGFVGHVFESAAGLVLPRSASEISTVGSKVTKSELRPGDLVFFKTMRKAISHVGIYLGNNRFIHASSSSTGSVLISNMKESYWAKRFMTANRVDLSNPSSVKPVE</sequence>
<evidence type="ECO:0000313" key="9">
    <source>
        <dbReference type="Proteomes" id="UP000295367"/>
    </source>
</evidence>
<dbReference type="Proteomes" id="UP000295367">
    <property type="component" value="Unassembled WGS sequence"/>
</dbReference>
<comment type="caution">
    <text evidence="8">The sequence shown here is derived from an EMBL/GenBank/DDBJ whole genome shotgun (WGS) entry which is preliminary data.</text>
</comment>
<accession>A0A4R3YGK0</accession>
<evidence type="ECO:0000256" key="1">
    <source>
        <dbReference type="ARBA" id="ARBA00007074"/>
    </source>
</evidence>
<evidence type="ECO:0000313" key="8">
    <source>
        <dbReference type="EMBL" id="TCV90358.1"/>
    </source>
</evidence>
<evidence type="ECO:0000256" key="6">
    <source>
        <dbReference type="SAM" id="SignalP"/>
    </source>
</evidence>
<dbReference type="Pfam" id="PF00877">
    <property type="entry name" value="NLPC_P60"/>
    <property type="match status" value="1"/>
</dbReference>
<keyword evidence="4" id="KW-0788">Thiol protease</keyword>
<feature type="chain" id="PRO_5020470064" evidence="6">
    <location>
        <begin position="22"/>
        <end position="180"/>
    </location>
</feature>
<dbReference type="Gene3D" id="3.90.1720.10">
    <property type="entry name" value="endopeptidase domain like (from Nostoc punctiforme)"/>
    <property type="match status" value="1"/>
</dbReference>
<feature type="region of interest" description="Disordered" evidence="5">
    <location>
        <begin position="22"/>
        <end position="44"/>
    </location>
</feature>
<dbReference type="GO" id="GO:0008234">
    <property type="term" value="F:cysteine-type peptidase activity"/>
    <property type="evidence" value="ECO:0007669"/>
    <property type="project" value="UniProtKB-KW"/>
</dbReference>
<dbReference type="OrthoDB" id="9807055at2"/>
<dbReference type="EMBL" id="SMCO01000001">
    <property type="protein sequence ID" value="TCV90358.1"/>
    <property type="molecule type" value="Genomic_DNA"/>
</dbReference>
<keyword evidence="6" id="KW-0732">Signal</keyword>
<feature type="compositionally biased region" description="Polar residues" evidence="5">
    <location>
        <begin position="22"/>
        <end position="42"/>
    </location>
</feature>
<dbReference type="GO" id="GO:0006508">
    <property type="term" value="P:proteolysis"/>
    <property type="evidence" value="ECO:0007669"/>
    <property type="project" value="UniProtKB-KW"/>
</dbReference>
<feature type="signal peptide" evidence="6">
    <location>
        <begin position="1"/>
        <end position="21"/>
    </location>
</feature>
<comment type="similarity">
    <text evidence="1">Belongs to the peptidase C40 family.</text>
</comment>
<evidence type="ECO:0000256" key="5">
    <source>
        <dbReference type="SAM" id="MobiDB-lite"/>
    </source>
</evidence>
<dbReference type="SUPFAM" id="SSF54001">
    <property type="entry name" value="Cysteine proteinases"/>
    <property type="match status" value="1"/>
</dbReference>
<dbReference type="AlphaFoldDB" id="A0A4R3YGK0"/>
<gene>
    <name evidence="8" type="ORF">EDC63_101328</name>
</gene>
<protein>
    <submittedName>
        <fullName evidence="8">Cell wall-associated NlpC family hydrolase</fullName>
    </submittedName>
</protein>
<keyword evidence="3 8" id="KW-0378">Hydrolase</keyword>
<keyword evidence="2" id="KW-0645">Protease</keyword>
<dbReference type="PANTHER" id="PTHR47053:SF1">
    <property type="entry name" value="MUREIN DD-ENDOPEPTIDASE MEPH-RELATED"/>
    <property type="match status" value="1"/>
</dbReference>
<organism evidence="8 9">
    <name type="scientific">Sulfurirhabdus autotrophica</name>
    <dbReference type="NCBI Taxonomy" id="1706046"/>
    <lineage>
        <taxon>Bacteria</taxon>
        <taxon>Pseudomonadati</taxon>
        <taxon>Pseudomonadota</taxon>
        <taxon>Betaproteobacteria</taxon>
        <taxon>Nitrosomonadales</taxon>
        <taxon>Sulfuricellaceae</taxon>
        <taxon>Sulfurirhabdus</taxon>
    </lineage>
</organism>
<evidence type="ECO:0000256" key="4">
    <source>
        <dbReference type="ARBA" id="ARBA00022807"/>
    </source>
</evidence>
<evidence type="ECO:0000256" key="2">
    <source>
        <dbReference type="ARBA" id="ARBA00022670"/>
    </source>
</evidence>
<proteinExistence type="inferred from homology"/>
<evidence type="ECO:0000256" key="3">
    <source>
        <dbReference type="ARBA" id="ARBA00022801"/>
    </source>
</evidence>
<dbReference type="InterPro" id="IPR051202">
    <property type="entry name" value="Peptidase_C40"/>
</dbReference>
<dbReference type="PANTHER" id="PTHR47053">
    <property type="entry name" value="MUREIN DD-ENDOPEPTIDASE MEPH-RELATED"/>
    <property type="match status" value="1"/>
</dbReference>
<dbReference type="InterPro" id="IPR038765">
    <property type="entry name" value="Papain-like_cys_pep_sf"/>
</dbReference>
<dbReference type="RefSeq" id="WP_124947694.1">
    <property type="nucleotide sequence ID" value="NZ_BHVT01000073.1"/>
</dbReference>
<evidence type="ECO:0000259" key="7">
    <source>
        <dbReference type="PROSITE" id="PS51935"/>
    </source>
</evidence>
<keyword evidence="9" id="KW-1185">Reference proteome</keyword>
<reference evidence="8 9" key="1">
    <citation type="submission" date="2019-03" db="EMBL/GenBank/DDBJ databases">
        <title>Genomic Encyclopedia of Type Strains, Phase IV (KMG-IV): sequencing the most valuable type-strain genomes for metagenomic binning, comparative biology and taxonomic classification.</title>
        <authorList>
            <person name="Goeker M."/>
        </authorList>
    </citation>
    <scope>NUCLEOTIDE SEQUENCE [LARGE SCALE GENOMIC DNA]</scope>
    <source>
        <strain evidence="8 9">DSM 100309</strain>
    </source>
</reference>
<feature type="domain" description="NlpC/P60" evidence="7">
    <location>
        <begin position="44"/>
        <end position="169"/>
    </location>
</feature>
<dbReference type="PROSITE" id="PS51935">
    <property type="entry name" value="NLPC_P60"/>
    <property type="match status" value="1"/>
</dbReference>